<reference evidence="2" key="2">
    <citation type="submission" date="2013-04" db="EMBL/GenBank/DDBJ databases">
        <title>Bisphenol A degrading Sphingobium sp. strain BiD32.</title>
        <authorList>
            <person name="Nielsen J.L."/>
            <person name="Zhou N.A."/>
            <person name="Kjeldal H."/>
        </authorList>
    </citation>
    <scope>NUCLEOTIDE SEQUENCE [LARGE SCALE GENOMIC DNA]</scope>
    <source>
        <strain evidence="2">BiD32</strain>
    </source>
</reference>
<sequence>MMTQNCIEAGDFVAFPLTGAGSCALLRRLRRDSYTTK</sequence>
<proteinExistence type="predicted"/>
<evidence type="ECO:0000313" key="2">
    <source>
        <dbReference type="Proteomes" id="UP000013201"/>
    </source>
</evidence>
<dbReference type="EMBL" id="CAVK010000146">
    <property type="protein sequence ID" value="CCW18658.1"/>
    <property type="molecule type" value="Genomic_DNA"/>
</dbReference>
<protein>
    <submittedName>
        <fullName evidence="1">Uncharacterized protein</fullName>
    </submittedName>
</protein>
<organism evidence="1 2">
    <name type="scientific">Sphingobium indicum BiD32</name>
    <dbReference type="NCBI Taxonomy" id="1301087"/>
    <lineage>
        <taxon>Bacteria</taxon>
        <taxon>Pseudomonadati</taxon>
        <taxon>Pseudomonadota</taxon>
        <taxon>Alphaproteobacteria</taxon>
        <taxon>Sphingomonadales</taxon>
        <taxon>Sphingomonadaceae</taxon>
        <taxon>Sphingobium</taxon>
    </lineage>
</organism>
<dbReference type="AlphaFoldDB" id="N1MTH7"/>
<dbReference type="Proteomes" id="UP000013201">
    <property type="component" value="Unassembled WGS sequence"/>
</dbReference>
<evidence type="ECO:0000313" key="1">
    <source>
        <dbReference type="EMBL" id="CCW18658.1"/>
    </source>
</evidence>
<name>N1MTH7_9SPHN</name>
<comment type="caution">
    <text evidence="1">The sequence shown here is derived from an EMBL/GenBank/DDBJ whole genome shotgun (WGS) entry which is preliminary data.</text>
</comment>
<keyword evidence="2" id="KW-1185">Reference proteome</keyword>
<reference evidence="1 2" key="1">
    <citation type="submission" date="2013-03" db="EMBL/GenBank/DDBJ databases">
        <authorList>
            <person name="Le V."/>
        </authorList>
    </citation>
    <scope>NUCLEOTIDE SEQUENCE [LARGE SCALE GENOMIC DNA]</scope>
    <source>
        <strain evidence="1 2">BiD32</strain>
    </source>
</reference>
<accession>N1MTH7</accession>
<gene>
    <name evidence="1" type="ORF">EBBID32_30120</name>
</gene>